<dbReference type="InterPro" id="IPR037049">
    <property type="entry name" value="DUF1214_C_sf"/>
</dbReference>
<dbReference type="SUPFAM" id="SSF160935">
    <property type="entry name" value="VPA0735-like"/>
    <property type="match status" value="1"/>
</dbReference>
<dbReference type="Proteomes" id="UP000605148">
    <property type="component" value="Unassembled WGS sequence"/>
</dbReference>
<dbReference type="RefSeq" id="WP_150496173.1">
    <property type="nucleotide sequence ID" value="NZ_BMFA01000006.1"/>
</dbReference>
<evidence type="ECO:0000259" key="2">
    <source>
        <dbReference type="Pfam" id="PF06742"/>
    </source>
</evidence>
<dbReference type="InterPro" id="IPR010621">
    <property type="entry name" value="DUF1214"/>
</dbReference>
<reference evidence="3" key="2">
    <citation type="submission" date="2020-09" db="EMBL/GenBank/DDBJ databases">
        <authorList>
            <person name="Sun Q."/>
            <person name="Zhou Y."/>
        </authorList>
    </citation>
    <scope>NUCLEOTIDE SEQUENCE</scope>
    <source>
        <strain evidence="3">CGMCC 1.12426</strain>
    </source>
</reference>
<dbReference type="InterPro" id="IPR012038">
    <property type="entry name" value="UCP009471"/>
</dbReference>
<feature type="domain" description="DUF1214" evidence="2">
    <location>
        <begin position="102"/>
        <end position="202"/>
    </location>
</feature>
<dbReference type="Gene3D" id="2.60.120.600">
    <property type="entry name" value="Domain of unknown function DUF1214, C-terminal domain"/>
    <property type="match status" value="1"/>
</dbReference>
<feature type="transmembrane region" description="Helical" evidence="1">
    <location>
        <begin position="33"/>
        <end position="55"/>
    </location>
</feature>
<sequence>MKTATRSHSEADFYRQDIPKMLRPSRPAPLATLLWALGILTCGTLLGIASAYLVIERDRPLQTVRIGAWEMDPTAGTEEADPYSIAIHSRGASVPLASGEGQALIARTDSSGRLLDPSCTYILSGETPAARLWTLTSTDRRGRLAETIAGRTHLSSRALLRRQDGSFEITASPRPASGNWLPLASRPQDMDGLMFKLRLYDAPVTTGAALSNAAMPVISRRSCP</sequence>
<evidence type="ECO:0000313" key="4">
    <source>
        <dbReference type="Proteomes" id="UP000605148"/>
    </source>
</evidence>
<reference evidence="3" key="1">
    <citation type="journal article" date="2014" name="Int. J. Syst. Evol. Microbiol.">
        <title>Complete genome sequence of Corynebacterium casei LMG S-19264T (=DSM 44701T), isolated from a smear-ripened cheese.</title>
        <authorList>
            <consortium name="US DOE Joint Genome Institute (JGI-PGF)"/>
            <person name="Walter F."/>
            <person name="Albersmeier A."/>
            <person name="Kalinowski J."/>
            <person name="Ruckert C."/>
        </authorList>
    </citation>
    <scope>NUCLEOTIDE SEQUENCE</scope>
    <source>
        <strain evidence="3">CGMCC 1.12426</strain>
    </source>
</reference>
<keyword evidence="1" id="KW-0812">Transmembrane</keyword>
<accession>A0A916TKN0</accession>
<evidence type="ECO:0000313" key="3">
    <source>
        <dbReference type="EMBL" id="GGB50743.1"/>
    </source>
</evidence>
<dbReference type="PIRSF" id="PIRSF009471">
    <property type="entry name" value="UCP009471"/>
    <property type="match status" value="1"/>
</dbReference>
<proteinExistence type="predicted"/>
<protein>
    <submittedName>
        <fullName evidence="3">Membrane protein</fullName>
    </submittedName>
</protein>
<organism evidence="3 4">
    <name type="scientific">Roseibium aquae</name>
    <dbReference type="NCBI Taxonomy" id="1323746"/>
    <lineage>
        <taxon>Bacteria</taxon>
        <taxon>Pseudomonadati</taxon>
        <taxon>Pseudomonadota</taxon>
        <taxon>Alphaproteobacteria</taxon>
        <taxon>Hyphomicrobiales</taxon>
        <taxon>Stappiaceae</taxon>
        <taxon>Roseibium</taxon>
    </lineage>
</organism>
<dbReference type="AlphaFoldDB" id="A0A916TKN0"/>
<dbReference type="EMBL" id="BMFA01000006">
    <property type="protein sequence ID" value="GGB50743.1"/>
    <property type="molecule type" value="Genomic_DNA"/>
</dbReference>
<gene>
    <name evidence="3" type="ORF">GCM10011316_23610</name>
</gene>
<name>A0A916TKN0_9HYPH</name>
<comment type="caution">
    <text evidence="3">The sequence shown here is derived from an EMBL/GenBank/DDBJ whole genome shotgun (WGS) entry which is preliminary data.</text>
</comment>
<keyword evidence="1" id="KW-0472">Membrane</keyword>
<keyword evidence="4" id="KW-1185">Reference proteome</keyword>
<dbReference type="Pfam" id="PF06742">
    <property type="entry name" value="DUF1214"/>
    <property type="match status" value="1"/>
</dbReference>
<dbReference type="OrthoDB" id="7837485at2"/>
<evidence type="ECO:0000256" key="1">
    <source>
        <dbReference type="SAM" id="Phobius"/>
    </source>
</evidence>
<keyword evidence="1" id="KW-1133">Transmembrane helix</keyword>